<dbReference type="InterPro" id="IPR016181">
    <property type="entry name" value="Acyl_CoA_acyltransferase"/>
</dbReference>
<dbReference type="Pfam" id="PF00583">
    <property type="entry name" value="Acetyltransf_1"/>
    <property type="match status" value="1"/>
</dbReference>
<keyword evidence="2" id="KW-0012">Acyltransferase</keyword>
<evidence type="ECO:0000256" key="2">
    <source>
        <dbReference type="ARBA" id="ARBA00023315"/>
    </source>
</evidence>
<sequence>MRIREVILSDAPKLAQLILQVEASSEYMLWEAGERQISSESQKNMIERLQKSENSTILVAEHEKELIGYLFAIGGEAKRKKHTAYLVVGIHHAFRGKGVGRLLFAALNEWALEHNIHRLELTVVTDNEAGVSLYKKMGFEIEGTKTDSLYVKGDYLNEYYMAKILR</sequence>
<dbReference type="InterPro" id="IPR000182">
    <property type="entry name" value="GNAT_dom"/>
</dbReference>
<dbReference type="CDD" id="cd04301">
    <property type="entry name" value="NAT_SF"/>
    <property type="match status" value="1"/>
</dbReference>
<proteinExistence type="predicted"/>
<keyword evidence="1" id="KW-0808">Transferase</keyword>
<evidence type="ECO:0000256" key="1">
    <source>
        <dbReference type="ARBA" id="ARBA00022679"/>
    </source>
</evidence>
<dbReference type="PROSITE" id="PS51186">
    <property type="entry name" value="GNAT"/>
    <property type="match status" value="1"/>
</dbReference>
<organism evidence="4 5">
    <name type="scientific">Ornithinibacillus hominis</name>
    <dbReference type="NCBI Taxonomy" id="2763055"/>
    <lineage>
        <taxon>Bacteria</taxon>
        <taxon>Bacillati</taxon>
        <taxon>Bacillota</taxon>
        <taxon>Bacilli</taxon>
        <taxon>Bacillales</taxon>
        <taxon>Bacillaceae</taxon>
        <taxon>Ornithinibacillus</taxon>
    </lineage>
</organism>
<protein>
    <submittedName>
        <fullName evidence="4">GNAT family N-acetyltransferase</fullName>
    </submittedName>
</protein>
<accession>A0A923L5F0</accession>
<gene>
    <name evidence="4" type="ORF">H8S33_08340</name>
</gene>
<evidence type="ECO:0000259" key="3">
    <source>
        <dbReference type="PROSITE" id="PS51186"/>
    </source>
</evidence>
<reference evidence="4" key="1">
    <citation type="submission" date="2020-08" db="EMBL/GenBank/DDBJ databases">
        <title>Genome public.</title>
        <authorList>
            <person name="Liu C."/>
            <person name="Sun Q."/>
        </authorList>
    </citation>
    <scope>NUCLEOTIDE SEQUENCE</scope>
    <source>
        <strain evidence="4">BX22</strain>
    </source>
</reference>
<dbReference type="PANTHER" id="PTHR43877:SF1">
    <property type="entry name" value="ACETYLTRANSFERASE"/>
    <property type="match status" value="1"/>
</dbReference>
<feature type="domain" description="N-acetyltransferase" evidence="3">
    <location>
        <begin position="1"/>
        <end position="166"/>
    </location>
</feature>
<dbReference type="AlphaFoldDB" id="A0A923L5F0"/>
<dbReference type="PANTHER" id="PTHR43877">
    <property type="entry name" value="AMINOALKYLPHOSPHONATE N-ACETYLTRANSFERASE-RELATED-RELATED"/>
    <property type="match status" value="1"/>
</dbReference>
<dbReference type="EMBL" id="JACOOL010000005">
    <property type="protein sequence ID" value="MBC5636823.1"/>
    <property type="molecule type" value="Genomic_DNA"/>
</dbReference>
<dbReference type="SUPFAM" id="SSF55729">
    <property type="entry name" value="Acyl-CoA N-acyltransferases (Nat)"/>
    <property type="match status" value="1"/>
</dbReference>
<evidence type="ECO:0000313" key="5">
    <source>
        <dbReference type="Proteomes" id="UP000637359"/>
    </source>
</evidence>
<name>A0A923L5F0_9BACI</name>
<dbReference type="Gene3D" id="3.40.630.30">
    <property type="match status" value="1"/>
</dbReference>
<dbReference type="GO" id="GO:0016747">
    <property type="term" value="F:acyltransferase activity, transferring groups other than amino-acyl groups"/>
    <property type="evidence" value="ECO:0007669"/>
    <property type="project" value="InterPro"/>
</dbReference>
<dbReference type="RefSeq" id="WP_186869538.1">
    <property type="nucleotide sequence ID" value="NZ_JACOOL010000005.1"/>
</dbReference>
<comment type="caution">
    <text evidence="4">The sequence shown here is derived from an EMBL/GenBank/DDBJ whole genome shotgun (WGS) entry which is preliminary data.</text>
</comment>
<keyword evidence="5" id="KW-1185">Reference proteome</keyword>
<dbReference type="Proteomes" id="UP000637359">
    <property type="component" value="Unassembled WGS sequence"/>
</dbReference>
<dbReference type="InterPro" id="IPR050832">
    <property type="entry name" value="Bact_Acetyltransf"/>
</dbReference>
<evidence type="ECO:0000313" key="4">
    <source>
        <dbReference type="EMBL" id="MBC5636823.1"/>
    </source>
</evidence>